<comment type="similarity">
    <text evidence="2 7">Belongs to the DedA family.</text>
</comment>
<dbReference type="PANTHER" id="PTHR30353:SF0">
    <property type="entry name" value="TRANSMEMBRANE PROTEIN"/>
    <property type="match status" value="1"/>
</dbReference>
<keyword evidence="10" id="KW-1185">Reference proteome</keyword>
<comment type="caution">
    <text evidence="9">The sequence shown here is derived from an EMBL/GenBank/DDBJ whole genome shotgun (WGS) entry which is preliminary data.</text>
</comment>
<feature type="transmembrane region" description="Helical" evidence="7">
    <location>
        <begin position="156"/>
        <end position="174"/>
    </location>
</feature>
<evidence type="ECO:0000256" key="1">
    <source>
        <dbReference type="ARBA" id="ARBA00004651"/>
    </source>
</evidence>
<evidence type="ECO:0000256" key="6">
    <source>
        <dbReference type="ARBA" id="ARBA00023136"/>
    </source>
</evidence>
<comment type="subcellular location">
    <subcellularLocation>
        <location evidence="1 7">Cell membrane</location>
        <topology evidence="1 7">Multi-pass membrane protein</topology>
    </subcellularLocation>
</comment>
<sequence length="221" mass="24760">MEYLTHIIDVILHIDKYLNTIAADYGLWTYFILFLIIFCETGFVVTPFLPGDSLLFAAGALCAGSVLDPHLMTGLLIAAAFIGDNVNYWIGRRVGPAIFERDHIRFFKKEHLLKAHAFYEKHGGKTIILARFVPIIRTFAPFVAGIARMTYPKFQAYNIVGAVVWVALFIYSGYFFGNLPFIKRNFSVVILVIIIISVLPGLIEYLRHKRAATAAAAAKAD</sequence>
<dbReference type="AlphaFoldDB" id="A0A7C9MEC2"/>
<dbReference type="InterPro" id="IPR032816">
    <property type="entry name" value="VTT_dom"/>
</dbReference>
<dbReference type="OrthoDB" id="9801622at2"/>
<organism evidence="9 10">
    <name type="scientific">Solidesulfovibrio aerotolerans</name>
    <dbReference type="NCBI Taxonomy" id="295255"/>
    <lineage>
        <taxon>Bacteria</taxon>
        <taxon>Pseudomonadati</taxon>
        <taxon>Thermodesulfobacteriota</taxon>
        <taxon>Desulfovibrionia</taxon>
        <taxon>Desulfovibrionales</taxon>
        <taxon>Desulfovibrionaceae</taxon>
        <taxon>Solidesulfovibrio</taxon>
    </lineage>
</organism>
<dbReference type="GO" id="GO:0005886">
    <property type="term" value="C:plasma membrane"/>
    <property type="evidence" value="ECO:0007669"/>
    <property type="project" value="UniProtKB-SubCell"/>
</dbReference>
<dbReference type="RefSeq" id="WP_160959169.1">
    <property type="nucleotide sequence ID" value="NZ_WVUD01000005.1"/>
</dbReference>
<keyword evidence="5 7" id="KW-1133">Transmembrane helix</keyword>
<accession>A0A7C9MEC2</accession>
<evidence type="ECO:0000256" key="4">
    <source>
        <dbReference type="ARBA" id="ARBA00022692"/>
    </source>
</evidence>
<feature type="domain" description="VTT" evidence="8">
    <location>
        <begin position="49"/>
        <end position="174"/>
    </location>
</feature>
<dbReference type="InterPro" id="IPR058127">
    <property type="entry name" value="DedA"/>
</dbReference>
<evidence type="ECO:0000313" key="9">
    <source>
        <dbReference type="EMBL" id="MYL82470.1"/>
    </source>
</evidence>
<feature type="transmembrane region" description="Helical" evidence="7">
    <location>
        <begin position="55"/>
        <end position="83"/>
    </location>
</feature>
<evidence type="ECO:0000256" key="2">
    <source>
        <dbReference type="ARBA" id="ARBA00010792"/>
    </source>
</evidence>
<protein>
    <submittedName>
        <fullName evidence="9">DedA family protein</fullName>
    </submittedName>
</protein>
<dbReference type="InterPro" id="IPR032818">
    <property type="entry name" value="DedA-like"/>
</dbReference>
<evidence type="ECO:0000313" key="10">
    <source>
        <dbReference type="Proteomes" id="UP000482487"/>
    </source>
</evidence>
<keyword evidence="3 7" id="KW-1003">Cell membrane</keyword>
<dbReference type="NCBIfam" id="NF008102">
    <property type="entry name" value="PRK10847.1"/>
    <property type="match status" value="1"/>
</dbReference>
<reference evidence="9 10" key="1">
    <citation type="submission" date="2020-01" db="EMBL/GenBank/DDBJ databases">
        <title>Genome sequence of Desulfovibrio aerotolerans DSM 16695(T).</title>
        <authorList>
            <person name="Karnachuk O."/>
            <person name="Avakyan M."/>
            <person name="Mardanov A."/>
            <person name="Kadnikov V."/>
            <person name="Ravin N."/>
        </authorList>
    </citation>
    <scope>NUCLEOTIDE SEQUENCE [LARGE SCALE GENOMIC DNA]</scope>
    <source>
        <strain evidence="9 10">DSM 16695</strain>
    </source>
</reference>
<keyword evidence="4 7" id="KW-0812">Transmembrane</keyword>
<evidence type="ECO:0000256" key="7">
    <source>
        <dbReference type="RuleBase" id="RU367016"/>
    </source>
</evidence>
<evidence type="ECO:0000259" key="8">
    <source>
        <dbReference type="Pfam" id="PF09335"/>
    </source>
</evidence>
<dbReference type="PANTHER" id="PTHR30353">
    <property type="entry name" value="INNER MEMBRANE PROTEIN DEDA-RELATED"/>
    <property type="match status" value="1"/>
</dbReference>
<feature type="transmembrane region" description="Helical" evidence="7">
    <location>
        <begin position="186"/>
        <end position="206"/>
    </location>
</feature>
<keyword evidence="6 7" id="KW-0472">Membrane</keyword>
<evidence type="ECO:0000256" key="3">
    <source>
        <dbReference type="ARBA" id="ARBA00022475"/>
    </source>
</evidence>
<name>A0A7C9MEC2_9BACT</name>
<gene>
    <name evidence="9" type="ORF">GTA51_04870</name>
</gene>
<evidence type="ECO:0000256" key="5">
    <source>
        <dbReference type="ARBA" id="ARBA00022989"/>
    </source>
</evidence>
<dbReference type="EMBL" id="WVUD01000005">
    <property type="protein sequence ID" value="MYL82470.1"/>
    <property type="molecule type" value="Genomic_DNA"/>
</dbReference>
<feature type="transmembrane region" description="Helical" evidence="7">
    <location>
        <begin position="27"/>
        <end position="49"/>
    </location>
</feature>
<dbReference type="Pfam" id="PF09335">
    <property type="entry name" value="VTT_dom"/>
    <property type="match status" value="1"/>
</dbReference>
<proteinExistence type="inferred from homology"/>
<dbReference type="Proteomes" id="UP000482487">
    <property type="component" value="Unassembled WGS sequence"/>
</dbReference>